<gene>
    <name evidence="2" type="ORF">KY290_013823</name>
</gene>
<organism evidence="2 3">
    <name type="scientific">Solanum tuberosum</name>
    <name type="common">Potato</name>
    <dbReference type="NCBI Taxonomy" id="4113"/>
    <lineage>
        <taxon>Eukaryota</taxon>
        <taxon>Viridiplantae</taxon>
        <taxon>Streptophyta</taxon>
        <taxon>Embryophyta</taxon>
        <taxon>Tracheophyta</taxon>
        <taxon>Spermatophyta</taxon>
        <taxon>Magnoliopsida</taxon>
        <taxon>eudicotyledons</taxon>
        <taxon>Gunneridae</taxon>
        <taxon>Pentapetalae</taxon>
        <taxon>asterids</taxon>
        <taxon>lamiids</taxon>
        <taxon>Solanales</taxon>
        <taxon>Solanaceae</taxon>
        <taxon>Solanoideae</taxon>
        <taxon>Solaneae</taxon>
        <taxon>Solanum</taxon>
    </lineage>
</organism>
<protein>
    <recommendedName>
        <fullName evidence="1">DUF4283 domain-containing protein</fullName>
    </recommendedName>
</protein>
<reference evidence="2 3" key="1">
    <citation type="journal article" date="2021" name="bioRxiv">
        <title>Chromosome-scale and haplotype-resolved genome assembly of a tetraploid potato cultivar.</title>
        <authorList>
            <person name="Sun H."/>
            <person name="Jiao W.-B."/>
            <person name="Krause K."/>
            <person name="Campoy J.A."/>
            <person name="Goel M."/>
            <person name="Folz-Donahue K."/>
            <person name="Kukat C."/>
            <person name="Huettel B."/>
            <person name="Schneeberger K."/>
        </authorList>
    </citation>
    <scope>NUCLEOTIDE SEQUENCE [LARGE SCALE GENOMIC DNA]</scope>
    <source>
        <strain evidence="2">SolTubOtavaFocal</strain>
        <tissue evidence="2">Leaves</tissue>
    </source>
</reference>
<sequence>MLKFVYAIWILVTAPRDLYDEGYYIFRFEDEHDKQKILQNGPYTFDSRSVVLKQWNHNYPMDMDMDMDMGKESIRQMSLWVTFPNLPIHY</sequence>
<dbReference type="PANTHER" id="PTHR33233:SF17">
    <property type="entry name" value="DUF4283 DOMAIN-CONTAINING PROTEIN"/>
    <property type="match status" value="1"/>
</dbReference>
<dbReference type="Proteomes" id="UP000826656">
    <property type="component" value="Unassembled WGS sequence"/>
</dbReference>
<evidence type="ECO:0000313" key="3">
    <source>
        <dbReference type="Proteomes" id="UP000826656"/>
    </source>
</evidence>
<dbReference type="EMBL" id="JAIVGD010000011">
    <property type="protein sequence ID" value="KAH0769842.1"/>
    <property type="molecule type" value="Genomic_DNA"/>
</dbReference>
<evidence type="ECO:0000259" key="1">
    <source>
        <dbReference type="Pfam" id="PF14111"/>
    </source>
</evidence>
<comment type="caution">
    <text evidence="2">The sequence shown here is derived from an EMBL/GenBank/DDBJ whole genome shotgun (WGS) entry which is preliminary data.</text>
</comment>
<dbReference type="Pfam" id="PF14111">
    <property type="entry name" value="DUF4283"/>
    <property type="match status" value="1"/>
</dbReference>
<accession>A0ABQ7VMU7</accession>
<keyword evidence="3" id="KW-1185">Reference proteome</keyword>
<dbReference type="PANTHER" id="PTHR33233">
    <property type="entry name" value="ENDONUCLEASE/EXONUCLEASE/PHOSPHATASE"/>
    <property type="match status" value="1"/>
</dbReference>
<name>A0ABQ7VMU7_SOLTU</name>
<dbReference type="InterPro" id="IPR025558">
    <property type="entry name" value="DUF4283"/>
</dbReference>
<proteinExistence type="predicted"/>
<feature type="domain" description="DUF4283" evidence="1">
    <location>
        <begin position="19"/>
        <end position="58"/>
    </location>
</feature>
<evidence type="ECO:0000313" key="2">
    <source>
        <dbReference type="EMBL" id="KAH0769842.1"/>
    </source>
</evidence>